<feature type="domain" description="Gnk2-homologous" evidence="18">
    <location>
        <begin position="135"/>
        <end position="250"/>
    </location>
</feature>
<dbReference type="CDD" id="cd23509">
    <property type="entry name" value="Gnk2-like"/>
    <property type="match status" value="2"/>
</dbReference>
<reference evidence="19" key="1">
    <citation type="submission" date="2019-12" db="EMBL/GenBank/DDBJ databases">
        <title>Genome sequencing and annotation of Brassica cretica.</title>
        <authorList>
            <person name="Studholme D.J."/>
            <person name="Sarris P."/>
        </authorList>
    </citation>
    <scope>NUCLEOTIDE SEQUENCE</scope>
    <source>
        <strain evidence="19">PFS-109/04</strain>
        <tissue evidence="19">Leaf</tissue>
    </source>
</reference>
<dbReference type="PANTHER" id="PTHR27002:SF952">
    <property type="entry name" value="CYSTEINE-RICH"/>
    <property type="match status" value="1"/>
</dbReference>
<dbReference type="AlphaFoldDB" id="A0A8S9N2D2"/>
<name>A0A8S9N2D2_BRACR</name>
<evidence type="ECO:0000256" key="13">
    <source>
        <dbReference type="ARBA" id="ARBA00023180"/>
    </source>
</evidence>
<evidence type="ECO:0000256" key="10">
    <source>
        <dbReference type="ARBA" id="ARBA00022989"/>
    </source>
</evidence>
<keyword evidence="9 14" id="KW-0067">ATP-binding</keyword>
<keyword evidence="3" id="KW-0808">Transferase</keyword>
<dbReference type="InterPro" id="IPR038408">
    <property type="entry name" value="GNK2_sf"/>
</dbReference>
<dbReference type="PROSITE" id="PS00107">
    <property type="entry name" value="PROTEIN_KINASE_ATP"/>
    <property type="match status" value="1"/>
</dbReference>
<dbReference type="EMBL" id="QGKX02002183">
    <property type="protein sequence ID" value="KAF3487978.1"/>
    <property type="molecule type" value="Genomic_DNA"/>
</dbReference>
<comment type="caution">
    <text evidence="19">The sequence shown here is derived from an EMBL/GenBank/DDBJ whole genome shotgun (WGS) entry which is preliminary data.</text>
</comment>
<keyword evidence="12" id="KW-0675">Receptor</keyword>
<dbReference type="Proteomes" id="UP000712600">
    <property type="component" value="Unassembled WGS sequence"/>
</dbReference>
<evidence type="ECO:0000313" key="19">
    <source>
        <dbReference type="EMBL" id="KAF3487978.1"/>
    </source>
</evidence>
<keyword evidence="5 16" id="KW-0732">Signal</keyword>
<dbReference type="CDD" id="cd14066">
    <property type="entry name" value="STKc_IRAK"/>
    <property type="match status" value="1"/>
</dbReference>
<keyword evidence="11 15" id="KW-0472">Membrane</keyword>
<dbReference type="FunFam" id="1.10.510.10:FF:000129">
    <property type="entry name" value="cysteine-rich receptor-like protein kinase 10"/>
    <property type="match status" value="1"/>
</dbReference>
<dbReference type="GO" id="GO:0009751">
    <property type="term" value="P:response to salicylic acid"/>
    <property type="evidence" value="ECO:0007669"/>
    <property type="project" value="UniProtKB-ARBA"/>
</dbReference>
<dbReference type="Gene3D" id="3.30.200.20">
    <property type="entry name" value="Phosphorylase Kinase, domain 1"/>
    <property type="match status" value="1"/>
</dbReference>
<dbReference type="GO" id="GO:0005524">
    <property type="term" value="F:ATP binding"/>
    <property type="evidence" value="ECO:0007669"/>
    <property type="project" value="UniProtKB-UniRule"/>
</dbReference>
<dbReference type="GO" id="GO:0042742">
    <property type="term" value="P:defense response to bacterium"/>
    <property type="evidence" value="ECO:0007669"/>
    <property type="project" value="TreeGrafter"/>
</dbReference>
<dbReference type="PROSITE" id="PS00108">
    <property type="entry name" value="PROTEIN_KINASE_ST"/>
    <property type="match status" value="1"/>
</dbReference>
<evidence type="ECO:0000256" key="15">
    <source>
        <dbReference type="SAM" id="Phobius"/>
    </source>
</evidence>
<keyword evidence="8" id="KW-0418">Kinase</keyword>
<evidence type="ECO:0000256" key="16">
    <source>
        <dbReference type="SAM" id="SignalP"/>
    </source>
</evidence>
<feature type="domain" description="Protein kinase" evidence="17">
    <location>
        <begin position="347"/>
        <end position="635"/>
    </location>
</feature>
<dbReference type="Gene3D" id="1.10.510.10">
    <property type="entry name" value="Transferase(Phosphotransferase) domain 1"/>
    <property type="match status" value="1"/>
</dbReference>
<dbReference type="Pfam" id="PF00069">
    <property type="entry name" value="Pkinase"/>
    <property type="match status" value="1"/>
</dbReference>
<evidence type="ECO:0008006" key="21">
    <source>
        <dbReference type="Google" id="ProtNLM"/>
    </source>
</evidence>
<sequence length="675" mass="74723">MCRTSLFPILLSVLVTLSFISVSGQICRNTGGTFRPNTTYDSNRRLILSSLASNVTARGGFFYNSSFGQDPDRVYAMASCIPGAESKECSDCITEAVTKMIQNCPNQTEAFSWPGTKTLCMVRYANSSFYGSMDLEPNSLRYNTGNITINMSEFERIWDAFMIRMIDSASSGRSGASSSSSGKYYAADITSLTTFQRVYALMECTPDLSPGNCEACLRANVRRYQDCCRGNQGGVARRPSCFFRWDLYPFLGAFDNIISGAPPLQPLTGDGDGAAKKDGDSLSVGAIVGIVVASVIAIVLVLLALAFAFYRRRKSSREVDFQTGYDISNTDSLQFDFKTIEAATDKFSRSNMLGQGGFGEVFKGILPNGTEVAVKRLSKKSGQCALLEFKNEVLVVAKLQHRNLVRLLGFCLESEEKILVYEFVPNKSLDHLLFDPEKQGQLDWTMRYKIISGIARGVLYLHQDSRFIIIHRDLKPSNILLDADMNPKIKDFGKARIISVGQTIENTRIIVGTYGYMSPEYAMHGQFSTKSDVYSFGVLVLEIINGKRNSSFLETESNGSNLVTYAWRLWSNGSPLELVDPFVRKSCDSSEVARCIHIALLCVQENPMDRPTLSTIILMLTSNTITLPVPHQPGFFFKTTRDQDLSAEDLESGQSTGKFVAFSINDGTICDLNPR</sequence>
<evidence type="ECO:0000256" key="7">
    <source>
        <dbReference type="ARBA" id="ARBA00022741"/>
    </source>
</evidence>
<dbReference type="PANTHER" id="PTHR27002">
    <property type="entry name" value="RECEPTOR-LIKE SERINE/THREONINE-PROTEIN KINASE SD1-8"/>
    <property type="match status" value="1"/>
</dbReference>
<proteinExistence type="predicted"/>
<feature type="chain" id="PRO_5035719993" description="Cysteine-rich" evidence="16">
    <location>
        <begin position="25"/>
        <end position="675"/>
    </location>
</feature>
<dbReference type="GO" id="GO:0004674">
    <property type="term" value="F:protein serine/threonine kinase activity"/>
    <property type="evidence" value="ECO:0007669"/>
    <property type="project" value="UniProtKB-KW"/>
</dbReference>
<dbReference type="GO" id="GO:0005886">
    <property type="term" value="C:plasma membrane"/>
    <property type="evidence" value="ECO:0007669"/>
    <property type="project" value="TreeGrafter"/>
</dbReference>
<gene>
    <name evidence="19" type="ORF">F2Q69_00057252</name>
</gene>
<evidence type="ECO:0000259" key="18">
    <source>
        <dbReference type="PROSITE" id="PS51473"/>
    </source>
</evidence>
<dbReference type="SMART" id="SM00220">
    <property type="entry name" value="S_TKc"/>
    <property type="match status" value="1"/>
</dbReference>
<dbReference type="FunFam" id="3.30.200.20:FF:000727">
    <property type="entry name" value="Cysteine-rich RLK (RECEPTOR-like protein kinase) 23"/>
    <property type="match status" value="1"/>
</dbReference>
<dbReference type="InterPro" id="IPR000719">
    <property type="entry name" value="Prot_kinase_dom"/>
</dbReference>
<dbReference type="InterPro" id="IPR011009">
    <property type="entry name" value="Kinase-like_dom_sf"/>
</dbReference>
<keyword evidence="6" id="KW-0677">Repeat</keyword>
<dbReference type="PROSITE" id="PS51473">
    <property type="entry name" value="GNK2"/>
    <property type="match status" value="2"/>
</dbReference>
<dbReference type="FunFam" id="3.30.430.20:FF:000003">
    <property type="entry name" value="Cysteine-rich RLK (RECEPTOR-like protein kinase) 10"/>
    <property type="match status" value="1"/>
</dbReference>
<evidence type="ECO:0000256" key="12">
    <source>
        <dbReference type="ARBA" id="ARBA00023170"/>
    </source>
</evidence>
<feature type="binding site" evidence="14">
    <location>
        <position position="375"/>
    </location>
    <ligand>
        <name>ATP</name>
        <dbReference type="ChEBI" id="CHEBI:30616"/>
    </ligand>
</feature>
<dbReference type="FunFam" id="3.30.430.20:FF:000007">
    <property type="entry name" value="Cysteine-rich receptor-like protein kinase 11"/>
    <property type="match status" value="1"/>
</dbReference>
<evidence type="ECO:0000259" key="17">
    <source>
        <dbReference type="PROSITE" id="PS50011"/>
    </source>
</evidence>
<dbReference type="Gene3D" id="3.30.430.20">
    <property type="entry name" value="Gnk2 domain, C-X8-C-X2-C motif"/>
    <property type="match status" value="2"/>
</dbReference>
<evidence type="ECO:0000256" key="14">
    <source>
        <dbReference type="PROSITE-ProRule" id="PRU10141"/>
    </source>
</evidence>
<keyword evidence="4 15" id="KW-0812">Transmembrane</keyword>
<keyword evidence="2" id="KW-0723">Serine/threonine-protein kinase</keyword>
<dbReference type="CDD" id="cd12087">
    <property type="entry name" value="TM_EGFR-like"/>
    <property type="match status" value="1"/>
</dbReference>
<dbReference type="InterPro" id="IPR017441">
    <property type="entry name" value="Protein_kinase_ATP_BS"/>
</dbReference>
<dbReference type="PROSITE" id="PS50011">
    <property type="entry name" value="PROTEIN_KINASE_DOM"/>
    <property type="match status" value="1"/>
</dbReference>
<evidence type="ECO:0000256" key="5">
    <source>
        <dbReference type="ARBA" id="ARBA00022729"/>
    </source>
</evidence>
<accession>A0A8S9N2D2</accession>
<keyword evidence="10 15" id="KW-1133">Transmembrane helix</keyword>
<feature type="transmembrane region" description="Helical" evidence="15">
    <location>
        <begin position="286"/>
        <end position="310"/>
    </location>
</feature>
<comment type="subcellular location">
    <subcellularLocation>
        <location evidence="1">Membrane</location>
        <topology evidence="1">Single-pass membrane protein</topology>
    </subcellularLocation>
</comment>
<evidence type="ECO:0000256" key="11">
    <source>
        <dbReference type="ARBA" id="ARBA00023136"/>
    </source>
</evidence>
<evidence type="ECO:0000256" key="3">
    <source>
        <dbReference type="ARBA" id="ARBA00022679"/>
    </source>
</evidence>
<evidence type="ECO:0000256" key="2">
    <source>
        <dbReference type="ARBA" id="ARBA00022527"/>
    </source>
</evidence>
<organism evidence="19 20">
    <name type="scientific">Brassica cretica</name>
    <name type="common">Mustard</name>
    <dbReference type="NCBI Taxonomy" id="69181"/>
    <lineage>
        <taxon>Eukaryota</taxon>
        <taxon>Viridiplantae</taxon>
        <taxon>Streptophyta</taxon>
        <taxon>Embryophyta</taxon>
        <taxon>Tracheophyta</taxon>
        <taxon>Spermatophyta</taxon>
        <taxon>Magnoliopsida</taxon>
        <taxon>eudicotyledons</taxon>
        <taxon>Gunneridae</taxon>
        <taxon>Pentapetalae</taxon>
        <taxon>rosids</taxon>
        <taxon>malvids</taxon>
        <taxon>Brassicales</taxon>
        <taxon>Brassicaceae</taxon>
        <taxon>Brassiceae</taxon>
        <taxon>Brassica</taxon>
    </lineage>
</organism>
<protein>
    <recommendedName>
        <fullName evidence="21">Cysteine-rich</fullName>
    </recommendedName>
</protein>
<evidence type="ECO:0000256" key="9">
    <source>
        <dbReference type="ARBA" id="ARBA00022840"/>
    </source>
</evidence>
<feature type="domain" description="Gnk2-homologous" evidence="18">
    <location>
        <begin position="22"/>
        <end position="129"/>
    </location>
</feature>
<feature type="signal peptide" evidence="16">
    <location>
        <begin position="1"/>
        <end position="24"/>
    </location>
</feature>
<evidence type="ECO:0000313" key="20">
    <source>
        <dbReference type="Proteomes" id="UP000712600"/>
    </source>
</evidence>
<dbReference type="InterPro" id="IPR008271">
    <property type="entry name" value="Ser/Thr_kinase_AS"/>
</dbReference>
<dbReference type="InterPro" id="IPR002902">
    <property type="entry name" value="GNK2"/>
</dbReference>
<dbReference type="Pfam" id="PF01657">
    <property type="entry name" value="Stress-antifung"/>
    <property type="match status" value="2"/>
</dbReference>
<dbReference type="SUPFAM" id="SSF56112">
    <property type="entry name" value="Protein kinase-like (PK-like)"/>
    <property type="match status" value="1"/>
</dbReference>
<evidence type="ECO:0000256" key="8">
    <source>
        <dbReference type="ARBA" id="ARBA00022777"/>
    </source>
</evidence>
<evidence type="ECO:0000256" key="1">
    <source>
        <dbReference type="ARBA" id="ARBA00004167"/>
    </source>
</evidence>
<evidence type="ECO:0000256" key="6">
    <source>
        <dbReference type="ARBA" id="ARBA00022737"/>
    </source>
</evidence>
<keyword evidence="7 14" id="KW-0547">Nucleotide-binding</keyword>
<evidence type="ECO:0000256" key="4">
    <source>
        <dbReference type="ARBA" id="ARBA00022692"/>
    </source>
</evidence>
<keyword evidence="13" id="KW-0325">Glycoprotein</keyword>